<proteinExistence type="predicted"/>
<feature type="transmembrane region" description="Helical" evidence="1">
    <location>
        <begin position="5"/>
        <end position="21"/>
    </location>
</feature>
<dbReference type="AlphaFoldDB" id="A0A285UAN0"/>
<name>A0A285UAN0_9BACL</name>
<reference evidence="3" key="1">
    <citation type="submission" date="2017-08" db="EMBL/GenBank/DDBJ databases">
        <authorList>
            <person name="Varghese N."/>
            <person name="Submissions S."/>
        </authorList>
    </citation>
    <scope>NUCLEOTIDE SEQUENCE [LARGE SCALE GENOMIC DNA]</scope>
    <source>
        <strain evidence="3">JC23</strain>
    </source>
</reference>
<keyword evidence="1" id="KW-1133">Transmembrane helix</keyword>
<evidence type="ECO:0000313" key="3">
    <source>
        <dbReference type="Proteomes" id="UP000219252"/>
    </source>
</evidence>
<keyword evidence="1" id="KW-0472">Membrane</keyword>
<organism evidence="2 3">
    <name type="scientific">Ureibacillus acetophenoni</name>
    <dbReference type="NCBI Taxonomy" id="614649"/>
    <lineage>
        <taxon>Bacteria</taxon>
        <taxon>Bacillati</taxon>
        <taxon>Bacillota</taxon>
        <taxon>Bacilli</taxon>
        <taxon>Bacillales</taxon>
        <taxon>Caryophanaceae</taxon>
        <taxon>Ureibacillus</taxon>
    </lineage>
</organism>
<sequence>MLKFLIPISYIVAGIGCFYIFSGKVNVYSILILMIGLFGILVDLLKIKKNAKKGSEQSIN</sequence>
<evidence type="ECO:0000256" key="1">
    <source>
        <dbReference type="SAM" id="Phobius"/>
    </source>
</evidence>
<keyword evidence="1" id="KW-0812">Transmembrane</keyword>
<feature type="transmembrane region" description="Helical" evidence="1">
    <location>
        <begin position="27"/>
        <end position="45"/>
    </location>
</feature>
<dbReference type="RefSeq" id="WP_097148811.1">
    <property type="nucleotide sequence ID" value="NZ_OBQC01000003.1"/>
</dbReference>
<accession>A0A285UAN0</accession>
<keyword evidence="3" id="KW-1185">Reference proteome</keyword>
<evidence type="ECO:0000313" key="2">
    <source>
        <dbReference type="EMBL" id="SOC37381.1"/>
    </source>
</evidence>
<dbReference type="Proteomes" id="UP000219252">
    <property type="component" value="Unassembled WGS sequence"/>
</dbReference>
<dbReference type="EMBL" id="OBQC01000003">
    <property type="protein sequence ID" value="SOC37381.1"/>
    <property type="molecule type" value="Genomic_DNA"/>
</dbReference>
<dbReference type="PROSITE" id="PS51257">
    <property type="entry name" value="PROKAR_LIPOPROTEIN"/>
    <property type="match status" value="1"/>
</dbReference>
<protein>
    <submittedName>
        <fullName evidence="2">Uncharacterized protein</fullName>
    </submittedName>
</protein>
<gene>
    <name evidence="2" type="ORF">SAMN05877842_103172</name>
</gene>